<dbReference type="Proteomes" id="UP001179121">
    <property type="component" value="Chromosome"/>
</dbReference>
<protein>
    <recommendedName>
        <fullName evidence="3">TIGR02710 family CRISPR-associated protein</fullName>
    </recommendedName>
</protein>
<evidence type="ECO:0000313" key="2">
    <source>
        <dbReference type="Proteomes" id="UP001179121"/>
    </source>
</evidence>
<dbReference type="Pfam" id="PF09670">
    <property type="entry name" value="Cas_Cas02710"/>
    <property type="match status" value="1"/>
</dbReference>
<dbReference type="KEGG" id="nti:DNFV4_01564"/>
<gene>
    <name evidence="1" type="ORF">DNFV4_01564</name>
</gene>
<evidence type="ECO:0008006" key="3">
    <source>
        <dbReference type="Google" id="ProtNLM"/>
    </source>
</evidence>
<dbReference type="NCBIfam" id="TIGR02710">
    <property type="entry name" value="TIGR02710 family CRISPR-associated CARF protein"/>
    <property type="match status" value="2"/>
</dbReference>
<dbReference type="InterPro" id="IPR014082">
    <property type="entry name" value="CRISPR-assoc_prot_Cas02710"/>
</dbReference>
<dbReference type="AlphaFoldDB" id="A0AA86T3S4"/>
<organism evidence="1 2">
    <name type="scientific">Nitrospira tepida</name>
    <dbReference type="NCBI Taxonomy" id="2973512"/>
    <lineage>
        <taxon>Bacteria</taxon>
        <taxon>Pseudomonadati</taxon>
        <taxon>Nitrospirota</taxon>
        <taxon>Nitrospiria</taxon>
        <taxon>Nitrospirales</taxon>
        <taxon>Nitrospiraceae</taxon>
        <taxon>Nitrospira</taxon>
    </lineage>
</organism>
<name>A0AA86T3S4_9BACT</name>
<sequence>MTILVLTVGGSHQPLVTAIQTLKPDRVVFLCSDETPTAKGSYVQVIGEGKIIKSDPKLDKPDLPNIPTQVGLSPDQFDVVKIEHFDNLEACYLESIRILIKLHHEQPHARLIADYTGGTKSMTAGLALAAVDSEWCELNLIAGTRTDLEKVRDRSQFSRPIAVWDLRGRRKLEEVQARLSRFDYAGAASMLERIGQMPISESFSDKVRAGLAICRGLDAWDRFNHDEARTLLQPYRPYLKESSIMLDDLCRVEPRDPYLRVEDLFLNAERRAIQGRYDDAAARIYRALELIAQVRLRAKHGIDTSNVDLQKIPAQRRASFERHRSDTGKIQIPLFPSWALLQELHDDHLGAWFAENKSKVQDFLGVRNSSILAHGLEPIDSARWQNKGNVGLILCRQALASIPRSERSEVTVHQLPQELKVFEHA</sequence>
<proteinExistence type="predicted"/>
<dbReference type="RefSeq" id="WP_289268088.1">
    <property type="nucleotide sequence ID" value="NZ_OX365700.1"/>
</dbReference>
<keyword evidence="2" id="KW-1185">Reference proteome</keyword>
<evidence type="ECO:0000313" key="1">
    <source>
        <dbReference type="EMBL" id="CAI4031134.1"/>
    </source>
</evidence>
<reference evidence="1" key="1">
    <citation type="submission" date="2022-10" db="EMBL/GenBank/DDBJ databases">
        <authorList>
            <person name="Koch H."/>
        </authorList>
    </citation>
    <scope>NUCLEOTIDE SEQUENCE</scope>
    <source>
        <strain evidence="1">DNF</strain>
    </source>
</reference>
<accession>A0AA86T3S4</accession>
<dbReference type="EMBL" id="OX365700">
    <property type="protein sequence ID" value="CAI4031134.1"/>
    <property type="molecule type" value="Genomic_DNA"/>
</dbReference>